<dbReference type="PATRIC" id="fig|1255043.3.peg.1482"/>
<gene>
    <name evidence="1" type="ordered locus">TVNIR_1464</name>
</gene>
<protein>
    <submittedName>
        <fullName evidence="1">Uncharacterized protein</fullName>
    </submittedName>
</protein>
<accession>L0DU57</accession>
<dbReference type="HOGENOM" id="CLU_3190145_0_0_6"/>
<organism evidence="1 2">
    <name type="scientific">Thioalkalivibrio nitratireducens (strain DSM 14787 / UNIQEM 213 / ALEN2)</name>
    <dbReference type="NCBI Taxonomy" id="1255043"/>
    <lineage>
        <taxon>Bacteria</taxon>
        <taxon>Pseudomonadati</taxon>
        <taxon>Pseudomonadota</taxon>
        <taxon>Gammaproteobacteria</taxon>
        <taxon>Chromatiales</taxon>
        <taxon>Ectothiorhodospiraceae</taxon>
        <taxon>Thioalkalivibrio</taxon>
    </lineage>
</organism>
<proteinExistence type="predicted"/>
<evidence type="ECO:0000313" key="1">
    <source>
        <dbReference type="EMBL" id="AGA33134.1"/>
    </source>
</evidence>
<dbReference type="Proteomes" id="UP000010809">
    <property type="component" value="Chromosome"/>
</dbReference>
<dbReference type="EMBL" id="CP003989">
    <property type="protein sequence ID" value="AGA33134.1"/>
    <property type="molecule type" value="Genomic_DNA"/>
</dbReference>
<name>L0DU57_THIND</name>
<sequence length="46" mass="5168">MKKGLRLAVGWVLSAGRGQNDFPDEEGIKTLTDLFLFQGFESERLP</sequence>
<evidence type="ECO:0000313" key="2">
    <source>
        <dbReference type="Proteomes" id="UP000010809"/>
    </source>
</evidence>
<keyword evidence="2" id="KW-1185">Reference proteome</keyword>
<reference evidence="1" key="1">
    <citation type="submission" date="2015-12" db="EMBL/GenBank/DDBJ databases">
        <authorList>
            <person name="Tikhonova T.V."/>
            <person name="Pavlov A.R."/>
            <person name="Beletsky A.V."/>
            <person name="Mardanov A.V."/>
            <person name="Sorokin D.Y."/>
            <person name="Ravin N.V."/>
            <person name="Popov V.O."/>
        </authorList>
    </citation>
    <scope>NUCLEOTIDE SEQUENCE</scope>
    <source>
        <strain evidence="1">DSM 14787</strain>
    </source>
</reference>
<dbReference type="KEGG" id="tni:TVNIR_1464"/>
<dbReference type="AlphaFoldDB" id="L0DU57"/>